<dbReference type="AlphaFoldDB" id="A0A2S2CUW1"/>
<evidence type="ECO:0000256" key="1">
    <source>
        <dbReference type="ARBA" id="ARBA00004651"/>
    </source>
</evidence>
<gene>
    <name evidence="7" type="ORF">DEW08_18730</name>
</gene>
<evidence type="ECO:0000256" key="2">
    <source>
        <dbReference type="ARBA" id="ARBA00022475"/>
    </source>
</evidence>
<dbReference type="Pfam" id="PF02588">
    <property type="entry name" value="YitT_membrane"/>
    <property type="match status" value="1"/>
</dbReference>
<keyword evidence="2" id="KW-1003">Cell membrane</keyword>
<dbReference type="InterPro" id="IPR051461">
    <property type="entry name" value="UPF0750_membrane"/>
</dbReference>
<feature type="transmembrane region" description="Helical" evidence="6">
    <location>
        <begin position="28"/>
        <end position="45"/>
    </location>
</feature>
<keyword evidence="3 6" id="KW-0812">Transmembrane</keyword>
<evidence type="ECO:0000313" key="7">
    <source>
        <dbReference type="EMBL" id="AWK88160.1"/>
    </source>
</evidence>
<dbReference type="GO" id="GO:0005886">
    <property type="term" value="C:plasma membrane"/>
    <property type="evidence" value="ECO:0007669"/>
    <property type="project" value="UniProtKB-SubCell"/>
</dbReference>
<dbReference type="OrthoDB" id="3296441at2"/>
<dbReference type="PANTHER" id="PTHR33545:SF5">
    <property type="entry name" value="UPF0750 MEMBRANE PROTEIN YITT"/>
    <property type="match status" value="1"/>
</dbReference>
<evidence type="ECO:0000256" key="3">
    <source>
        <dbReference type="ARBA" id="ARBA00022692"/>
    </source>
</evidence>
<dbReference type="RefSeq" id="WP_109330146.1">
    <property type="nucleotide sequence ID" value="NZ_CP029354.1"/>
</dbReference>
<evidence type="ECO:0000256" key="6">
    <source>
        <dbReference type="SAM" id="Phobius"/>
    </source>
</evidence>
<dbReference type="KEGG" id="azz:DEW08_18730"/>
<comment type="subcellular location">
    <subcellularLocation>
        <location evidence="1">Cell membrane</location>
        <topology evidence="1">Multi-pass membrane protein</topology>
    </subcellularLocation>
</comment>
<name>A0A2S2CUW1_9PROT</name>
<reference evidence="8" key="1">
    <citation type="submission" date="2018-05" db="EMBL/GenBank/DDBJ databases">
        <title>Azospirillum thermophila sp. nov., a novel isolated from hot spring.</title>
        <authorList>
            <person name="Zhao Z."/>
        </authorList>
    </citation>
    <scope>NUCLEOTIDE SEQUENCE [LARGE SCALE GENOMIC DNA]</scope>
    <source>
        <strain evidence="8">CFH 70021</strain>
    </source>
</reference>
<keyword evidence="5 6" id="KW-0472">Membrane</keyword>
<accession>A0A2S2CUW1</accession>
<protein>
    <recommendedName>
        <fullName evidence="9">YitT family protein</fullName>
    </recommendedName>
</protein>
<dbReference type="Proteomes" id="UP000245629">
    <property type="component" value="Chromosome 3"/>
</dbReference>
<proteinExistence type="predicted"/>
<feature type="transmembrane region" description="Helical" evidence="6">
    <location>
        <begin position="122"/>
        <end position="141"/>
    </location>
</feature>
<keyword evidence="4 6" id="KW-1133">Transmembrane helix</keyword>
<feature type="transmembrane region" description="Helical" evidence="6">
    <location>
        <begin position="189"/>
        <end position="206"/>
    </location>
</feature>
<evidence type="ECO:0008006" key="9">
    <source>
        <dbReference type="Google" id="ProtNLM"/>
    </source>
</evidence>
<feature type="transmembrane region" description="Helical" evidence="6">
    <location>
        <begin position="89"/>
        <end position="110"/>
    </location>
</feature>
<evidence type="ECO:0000256" key="4">
    <source>
        <dbReference type="ARBA" id="ARBA00022989"/>
    </source>
</evidence>
<sequence length="216" mass="23430">MSDTLSASESGVTAVPAPTHRHRLYEDAIAMLLGTLFIALGMVIYGKTMLLTGGIAGAALLLSYVTPFAFGPLFFVVNLPFYVLAWKRLGWAFTLRTFIAIALVTLFSRLTDQWIGFTHLDPLYATVIGGGLCGTGLLMLFRHRTGLGGINILALYLQERHGIRAGYFQLAIDLSILAAAVFVLTPDRLLLSVVGATIVNMLLAINHRPGRYLGFS</sequence>
<dbReference type="PANTHER" id="PTHR33545">
    <property type="entry name" value="UPF0750 MEMBRANE PROTEIN YITT-RELATED"/>
    <property type="match status" value="1"/>
</dbReference>
<evidence type="ECO:0000256" key="5">
    <source>
        <dbReference type="ARBA" id="ARBA00023136"/>
    </source>
</evidence>
<dbReference type="InterPro" id="IPR003740">
    <property type="entry name" value="YitT"/>
</dbReference>
<feature type="transmembrane region" description="Helical" evidence="6">
    <location>
        <begin position="51"/>
        <end position="77"/>
    </location>
</feature>
<keyword evidence="8" id="KW-1185">Reference proteome</keyword>
<feature type="transmembrane region" description="Helical" evidence="6">
    <location>
        <begin position="162"/>
        <end position="183"/>
    </location>
</feature>
<evidence type="ECO:0000313" key="8">
    <source>
        <dbReference type="Proteomes" id="UP000245629"/>
    </source>
</evidence>
<organism evidence="7 8">
    <name type="scientific">Azospirillum thermophilum</name>
    <dbReference type="NCBI Taxonomy" id="2202148"/>
    <lineage>
        <taxon>Bacteria</taxon>
        <taxon>Pseudomonadati</taxon>
        <taxon>Pseudomonadota</taxon>
        <taxon>Alphaproteobacteria</taxon>
        <taxon>Rhodospirillales</taxon>
        <taxon>Azospirillaceae</taxon>
        <taxon>Azospirillum</taxon>
    </lineage>
</organism>
<dbReference type="EMBL" id="CP029354">
    <property type="protein sequence ID" value="AWK88160.1"/>
    <property type="molecule type" value="Genomic_DNA"/>
</dbReference>